<keyword evidence="2" id="KW-1185">Reference proteome</keyword>
<evidence type="ECO:0000313" key="2">
    <source>
        <dbReference type="Proteomes" id="UP001239680"/>
    </source>
</evidence>
<evidence type="ECO:0000313" key="1">
    <source>
        <dbReference type="EMBL" id="MDQ2067070.1"/>
    </source>
</evidence>
<organism evidence="1 2">
    <name type="scientific">Pseudogemmobacter lacusdianii</name>
    <dbReference type="NCBI Taxonomy" id="3069608"/>
    <lineage>
        <taxon>Bacteria</taxon>
        <taxon>Pseudomonadati</taxon>
        <taxon>Pseudomonadota</taxon>
        <taxon>Alphaproteobacteria</taxon>
        <taxon>Rhodobacterales</taxon>
        <taxon>Paracoccaceae</taxon>
        <taxon>Pseudogemmobacter</taxon>
    </lineage>
</organism>
<name>A0ABU0VZ83_9RHOB</name>
<dbReference type="RefSeq" id="WP_306680782.1">
    <property type="nucleotide sequence ID" value="NZ_JAVDBT010000010.1"/>
</dbReference>
<proteinExistence type="predicted"/>
<gene>
    <name evidence="1" type="ORF">Q9295_11835</name>
</gene>
<dbReference type="Proteomes" id="UP001239680">
    <property type="component" value="Unassembled WGS sequence"/>
</dbReference>
<accession>A0ABU0VZ83</accession>
<reference evidence="1 2" key="1">
    <citation type="submission" date="2023-08" db="EMBL/GenBank/DDBJ databases">
        <title>Characterization of two Paracoccaceae strains isolated from Phycosphere and proposal of Xinfangfangia lacusdiani sp. nov.</title>
        <authorList>
            <person name="Deng Y."/>
            <person name="Zhang Y.Q."/>
        </authorList>
    </citation>
    <scope>NUCLEOTIDE SEQUENCE [LARGE SCALE GENOMIC DNA]</scope>
    <source>
        <strain evidence="1 2">CPCC 101601</strain>
    </source>
</reference>
<sequence>MADQEDYRSWAQHFGKSTLDPAVVAECTRAGLAKPPVIKRHMLESYESFGGLTVNFADPVVLGRKDRLGSGVGILYGIALHLKGSKPYHGFLPYDVRPGDGQASLRAKFGAPKAVAKDGHWDKWLIDGTEVTASYAEDLQSLTTLTVFLPEPKSSVPEGAEKS</sequence>
<dbReference type="EMBL" id="JAVDBT010000010">
    <property type="protein sequence ID" value="MDQ2067070.1"/>
    <property type="molecule type" value="Genomic_DNA"/>
</dbReference>
<protein>
    <submittedName>
        <fullName evidence="1">Uncharacterized protein</fullName>
    </submittedName>
</protein>
<comment type="caution">
    <text evidence="1">The sequence shown here is derived from an EMBL/GenBank/DDBJ whole genome shotgun (WGS) entry which is preliminary data.</text>
</comment>